<proteinExistence type="predicted"/>
<dbReference type="PATRIC" id="fig|1122247.3.peg.2163"/>
<feature type="domain" description="DUF4190" evidence="3">
    <location>
        <begin position="66"/>
        <end position="127"/>
    </location>
</feature>
<comment type="caution">
    <text evidence="4">The sequence shown here is derived from an EMBL/GenBank/DDBJ whole genome shotgun (WGS) entry which is preliminary data.</text>
</comment>
<keyword evidence="5" id="KW-1185">Reference proteome</keyword>
<dbReference type="InterPro" id="IPR025241">
    <property type="entry name" value="DUF4190"/>
</dbReference>
<dbReference type="STRING" id="1122247.GCA_000379865_00255"/>
<evidence type="ECO:0000313" key="5">
    <source>
        <dbReference type="Proteomes" id="UP000006265"/>
    </source>
</evidence>
<keyword evidence="2" id="KW-0472">Membrane</keyword>
<gene>
    <name evidence="4" type="ORF">C731_2245</name>
</gene>
<reference evidence="4 5" key="1">
    <citation type="journal article" date="2012" name="J. Bacteriol.">
        <title>Genome sequence of Mycobacterium hassiacum DSM 44199, a rare source of heat-stable mycobacterial proteins.</title>
        <authorList>
            <person name="Tiago I."/>
            <person name="Maranha A."/>
            <person name="Mendes V."/>
            <person name="Alarico S."/>
            <person name="Moynihan P.J."/>
            <person name="Clarke A.J."/>
            <person name="Macedo-Ribeiro S."/>
            <person name="Pereira P.J."/>
            <person name="Empadinhas N."/>
        </authorList>
    </citation>
    <scope>NUCLEOTIDE SEQUENCE [LARGE SCALE GENOMIC DNA]</scope>
    <source>
        <strain evidence="5">DSM 44199 / CIP 105218 / JCM 12690 / 3849</strain>
    </source>
</reference>
<evidence type="ECO:0000313" key="4">
    <source>
        <dbReference type="EMBL" id="EKF23877.1"/>
    </source>
</evidence>
<keyword evidence="2" id="KW-1133">Transmembrane helix</keyword>
<dbReference type="eggNOG" id="ENOG50332RJ">
    <property type="taxonomic scope" value="Bacteria"/>
</dbReference>
<feature type="region of interest" description="Disordered" evidence="1">
    <location>
        <begin position="1"/>
        <end position="36"/>
    </location>
</feature>
<sequence>MRQPGNVGGMSEPETPAGPSGQAPLPGAPPTYAGYPPPGYPGGYPTGYPAAPPPPAPAGPRNGIGLAALLTGIVGALTLYGGVVLGPAAVVLGIIGWNRVRRGEATNGPVALLGIVLGAVGLIVGVIAIVLTVMLMNEVGAGDYFDCMSSAGGDPDAVDACLREFTDRIEEAFPDR</sequence>
<feature type="transmembrane region" description="Helical" evidence="2">
    <location>
        <begin position="109"/>
        <end position="136"/>
    </location>
</feature>
<dbReference type="Pfam" id="PF13828">
    <property type="entry name" value="DUF4190"/>
    <property type="match status" value="1"/>
</dbReference>
<protein>
    <recommendedName>
        <fullName evidence="3">DUF4190 domain-containing protein</fullName>
    </recommendedName>
</protein>
<evidence type="ECO:0000259" key="3">
    <source>
        <dbReference type="Pfam" id="PF13828"/>
    </source>
</evidence>
<organism evidence="4 5">
    <name type="scientific">Mycolicibacterium hassiacum (strain DSM 44199 / CIP 105218 / JCM 12690 / 3849)</name>
    <name type="common">Mycobacterium hassiacum</name>
    <dbReference type="NCBI Taxonomy" id="1122247"/>
    <lineage>
        <taxon>Bacteria</taxon>
        <taxon>Bacillati</taxon>
        <taxon>Actinomycetota</taxon>
        <taxon>Actinomycetes</taxon>
        <taxon>Mycobacteriales</taxon>
        <taxon>Mycobacteriaceae</taxon>
        <taxon>Mycolicibacterium</taxon>
    </lineage>
</organism>
<accession>K5BFG8</accession>
<dbReference type="EMBL" id="AMRA01000054">
    <property type="protein sequence ID" value="EKF23877.1"/>
    <property type="molecule type" value="Genomic_DNA"/>
</dbReference>
<keyword evidence="2" id="KW-0812">Transmembrane</keyword>
<evidence type="ECO:0000256" key="1">
    <source>
        <dbReference type="SAM" id="MobiDB-lite"/>
    </source>
</evidence>
<feature type="transmembrane region" description="Helical" evidence="2">
    <location>
        <begin position="64"/>
        <end position="97"/>
    </location>
</feature>
<evidence type="ECO:0000256" key="2">
    <source>
        <dbReference type="SAM" id="Phobius"/>
    </source>
</evidence>
<name>K5BFG8_MYCHD</name>
<dbReference type="AlphaFoldDB" id="K5BFG8"/>
<dbReference type="Proteomes" id="UP000006265">
    <property type="component" value="Unassembled WGS sequence"/>
</dbReference>